<feature type="binding site" evidence="7">
    <location>
        <position position="195"/>
    </location>
    <ligand>
        <name>UDP-N-acetyl-alpha-D-muramoyl-L-alanyl-D-glutamate</name>
        <dbReference type="ChEBI" id="CHEBI:83900"/>
    </ligand>
</feature>
<feature type="binding site" evidence="7">
    <location>
        <position position="36"/>
    </location>
    <ligand>
        <name>UDP-N-acetyl-alpha-D-muramoyl-L-alanyl-D-glutamate</name>
        <dbReference type="ChEBI" id="CHEBI:83900"/>
    </ligand>
</feature>
<dbReference type="AlphaFoldDB" id="A0AAE3VVW6"/>
<dbReference type="SUPFAM" id="SSF53623">
    <property type="entry name" value="MurD-like peptide ligases, catalytic domain"/>
    <property type="match status" value="1"/>
</dbReference>
<dbReference type="InterPro" id="IPR004101">
    <property type="entry name" value="Mur_ligase_C"/>
</dbReference>
<dbReference type="EC" id="6.3.2.7" evidence="7"/>
<comment type="catalytic activity">
    <reaction evidence="7">
        <text>UDP-N-acetyl-alpha-D-muramoyl-L-alanyl-D-glutamate + L-lysine + ATP = UDP-N-acetyl-alpha-D-muramoyl-L-alanyl-gamma-D-glutamyl-L-lysine + ADP + phosphate + H(+)</text>
        <dbReference type="Rhea" id="RHEA:17969"/>
        <dbReference type="ChEBI" id="CHEBI:15378"/>
        <dbReference type="ChEBI" id="CHEBI:30616"/>
        <dbReference type="ChEBI" id="CHEBI:32551"/>
        <dbReference type="ChEBI" id="CHEBI:43474"/>
        <dbReference type="ChEBI" id="CHEBI:83900"/>
        <dbReference type="ChEBI" id="CHEBI:83903"/>
        <dbReference type="ChEBI" id="CHEBI:456216"/>
        <dbReference type="EC" id="6.3.2.7"/>
    </reaction>
</comment>
<dbReference type="GO" id="GO:0051301">
    <property type="term" value="P:cell division"/>
    <property type="evidence" value="ECO:0007669"/>
    <property type="project" value="UniProtKB-KW"/>
</dbReference>
<dbReference type="Pfam" id="PF02875">
    <property type="entry name" value="Mur_ligase_C"/>
    <property type="match status" value="1"/>
</dbReference>
<dbReference type="Proteomes" id="UP001240236">
    <property type="component" value="Unassembled WGS sequence"/>
</dbReference>
<feature type="binding site" evidence="7">
    <location>
        <position position="187"/>
    </location>
    <ligand>
        <name>UDP-N-acetyl-alpha-D-muramoyl-L-alanyl-D-glutamate</name>
        <dbReference type="ChEBI" id="CHEBI:83900"/>
    </ligand>
</feature>
<dbReference type="SUPFAM" id="SSF63418">
    <property type="entry name" value="MurE/MurF N-terminal domain"/>
    <property type="match status" value="1"/>
</dbReference>
<keyword evidence="6 7" id="KW-0961">Cell wall biogenesis/degradation</keyword>
<keyword evidence="7" id="KW-0436">Ligase</keyword>
<comment type="cofactor">
    <cofactor evidence="7">
        <name>Mg(2+)</name>
        <dbReference type="ChEBI" id="CHEBI:18420"/>
    </cofactor>
</comment>
<dbReference type="PANTHER" id="PTHR23135:SF4">
    <property type="entry name" value="UDP-N-ACETYLMURAMOYL-L-ALANYL-D-GLUTAMATE--2,6-DIAMINOPIMELATE LIGASE MURE HOMOLOG, CHLOROPLASTIC"/>
    <property type="match status" value="1"/>
</dbReference>
<dbReference type="Pfam" id="PF08245">
    <property type="entry name" value="Mur_ligase_M"/>
    <property type="match status" value="1"/>
</dbReference>
<feature type="modified residue" description="N6-carboxylysine" evidence="7">
    <location>
        <position position="227"/>
    </location>
</feature>
<feature type="binding site" evidence="7">
    <location>
        <begin position="160"/>
        <end position="161"/>
    </location>
    <ligand>
        <name>UDP-N-acetyl-alpha-D-muramoyl-L-alanyl-D-glutamate</name>
        <dbReference type="ChEBI" id="CHEBI:83900"/>
    </ligand>
</feature>
<comment type="PTM">
    <text evidence="7">Carboxylation is probably crucial for Mg(2+) binding and, consequently, for the gamma-phosphate positioning of ATP.</text>
</comment>
<evidence type="ECO:0000256" key="7">
    <source>
        <dbReference type="HAMAP-Rule" id="MF_00208"/>
    </source>
</evidence>
<comment type="pathway">
    <text evidence="7 8">Cell wall biogenesis; peptidoglycan biosynthesis.</text>
</comment>
<evidence type="ECO:0000259" key="10">
    <source>
        <dbReference type="Pfam" id="PF02875"/>
    </source>
</evidence>
<comment type="caution">
    <text evidence="7">Lacks conserved residue(s) required for the propagation of feature annotation.</text>
</comment>
<accession>A0AAE3VVW6</accession>
<feature type="domain" description="Mur ligase N-terminal catalytic" evidence="9">
    <location>
        <begin position="28"/>
        <end position="100"/>
    </location>
</feature>
<dbReference type="GO" id="GO:0008360">
    <property type="term" value="P:regulation of cell shape"/>
    <property type="evidence" value="ECO:0007669"/>
    <property type="project" value="UniProtKB-KW"/>
</dbReference>
<dbReference type="SUPFAM" id="SSF53244">
    <property type="entry name" value="MurD-like peptide ligases, peptide-binding domain"/>
    <property type="match status" value="1"/>
</dbReference>
<proteinExistence type="inferred from homology"/>
<comment type="similarity">
    <text evidence="1 7">Belongs to the MurCDEF family. MurE subfamily.</text>
</comment>
<feature type="domain" description="Mur ligase central" evidence="11">
    <location>
        <begin position="114"/>
        <end position="319"/>
    </location>
</feature>
<evidence type="ECO:0000313" key="13">
    <source>
        <dbReference type="Proteomes" id="UP001240236"/>
    </source>
</evidence>
<dbReference type="GO" id="GO:0000287">
    <property type="term" value="F:magnesium ion binding"/>
    <property type="evidence" value="ECO:0007669"/>
    <property type="project" value="UniProtKB-UniRule"/>
</dbReference>
<keyword evidence="4 7" id="KW-0573">Peptidoglycan synthesis</keyword>
<feature type="binding site" evidence="7">
    <location>
        <begin position="116"/>
        <end position="122"/>
    </location>
    <ligand>
        <name>ATP</name>
        <dbReference type="ChEBI" id="CHEBI:30616"/>
    </ligand>
</feature>
<keyword evidence="3 7" id="KW-0133">Cell shape</keyword>
<keyword evidence="7" id="KW-0067">ATP-binding</keyword>
<dbReference type="Pfam" id="PF01225">
    <property type="entry name" value="Mur_ligase"/>
    <property type="match status" value="1"/>
</dbReference>
<evidence type="ECO:0000256" key="4">
    <source>
        <dbReference type="ARBA" id="ARBA00022984"/>
    </source>
</evidence>
<dbReference type="NCBIfam" id="TIGR01085">
    <property type="entry name" value="murE"/>
    <property type="match status" value="1"/>
</dbReference>
<evidence type="ECO:0000256" key="1">
    <source>
        <dbReference type="ARBA" id="ARBA00005898"/>
    </source>
</evidence>
<keyword evidence="7" id="KW-0460">Magnesium</keyword>
<keyword evidence="7" id="KW-0547">Nucleotide-binding</keyword>
<dbReference type="GO" id="GO:0047482">
    <property type="term" value="F:UDP-N-acetylmuramoyl-L-alanyl-D-glutamate-L-lysine ligase activity"/>
    <property type="evidence" value="ECO:0007669"/>
    <property type="project" value="UniProtKB-UniRule"/>
</dbReference>
<evidence type="ECO:0000256" key="3">
    <source>
        <dbReference type="ARBA" id="ARBA00022960"/>
    </source>
</evidence>
<feature type="short sequence motif" description="L-lysine recognition motif" evidence="7">
    <location>
        <begin position="414"/>
        <end position="417"/>
    </location>
</feature>
<comment type="caution">
    <text evidence="12">The sequence shown here is derived from an EMBL/GenBank/DDBJ whole genome shotgun (WGS) entry which is preliminary data.</text>
</comment>
<dbReference type="EMBL" id="JAUSUZ010000001">
    <property type="protein sequence ID" value="MDQ0365203.1"/>
    <property type="molecule type" value="Genomic_DNA"/>
</dbReference>
<dbReference type="RefSeq" id="WP_307237545.1">
    <property type="nucleotide sequence ID" value="NZ_JAUSUZ010000001.1"/>
</dbReference>
<dbReference type="GO" id="GO:0009252">
    <property type="term" value="P:peptidoglycan biosynthetic process"/>
    <property type="evidence" value="ECO:0007669"/>
    <property type="project" value="UniProtKB-UniRule"/>
</dbReference>
<comment type="subcellular location">
    <subcellularLocation>
        <location evidence="7 8">Cytoplasm</location>
    </subcellularLocation>
</comment>
<dbReference type="InterPro" id="IPR005761">
    <property type="entry name" value="UDP-N-AcMur-Glu-dNH2Pim_ligase"/>
</dbReference>
<evidence type="ECO:0000256" key="2">
    <source>
        <dbReference type="ARBA" id="ARBA00022618"/>
    </source>
</evidence>
<dbReference type="HAMAP" id="MF_00208">
    <property type="entry name" value="MurE"/>
    <property type="match status" value="1"/>
</dbReference>
<evidence type="ECO:0000256" key="5">
    <source>
        <dbReference type="ARBA" id="ARBA00023306"/>
    </source>
</evidence>
<evidence type="ECO:0000256" key="8">
    <source>
        <dbReference type="RuleBase" id="RU004135"/>
    </source>
</evidence>
<dbReference type="Gene3D" id="3.40.1390.10">
    <property type="entry name" value="MurE/MurF, N-terminal domain"/>
    <property type="match status" value="1"/>
</dbReference>
<evidence type="ECO:0000259" key="11">
    <source>
        <dbReference type="Pfam" id="PF08245"/>
    </source>
</evidence>
<dbReference type="InterPro" id="IPR000713">
    <property type="entry name" value="Mur_ligase_N"/>
</dbReference>
<evidence type="ECO:0000259" key="9">
    <source>
        <dbReference type="Pfam" id="PF01225"/>
    </source>
</evidence>
<evidence type="ECO:0000313" key="12">
    <source>
        <dbReference type="EMBL" id="MDQ0365203.1"/>
    </source>
</evidence>
<comment type="function">
    <text evidence="7">Catalyzes the addition of L-lysine to the nucleotide precursor UDP-N-acetylmuramoyl-L-alanyl-D-glutamate (UMAG) in the biosynthesis of bacterial cell-wall peptidoglycan.</text>
</comment>
<dbReference type="NCBIfam" id="NF001126">
    <property type="entry name" value="PRK00139.1-4"/>
    <property type="match status" value="1"/>
</dbReference>
<dbReference type="GO" id="GO:0005524">
    <property type="term" value="F:ATP binding"/>
    <property type="evidence" value="ECO:0007669"/>
    <property type="project" value="UniProtKB-UniRule"/>
</dbReference>
<dbReference type="Gene3D" id="3.90.190.20">
    <property type="entry name" value="Mur ligase, C-terminal domain"/>
    <property type="match status" value="1"/>
</dbReference>
<dbReference type="InterPro" id="IPR035911">
    <property type="entry name" value="MurE/MurF_N"/>
</dbReference>
<keyword evidence="7" id="KW-0963">Cytoplasm</keyword>
<dbReference type="Gene3D" id="3.40.1190.10">
    <property type="entry name" value="Mur-like, catalytic domain"/>
    <property type="match status" value="1"/>
</dbReference>
<feature type="domain" description="Mur ligase C-terminal" evidence="10">
    <location>
        <begin position="341"/>
        <end position="471"/>
    </location>
</feature>
<keyword evidence="2 7" id="KW-0132">Cell division</keyword>
<dbReference type="InterPro" id="IPR036565">
    <property type="entry name" value="Mur-like_cat_sf"/>
</dbReference>
<keyword evidence="5 7" id="KW-0131">Cell cycle</keyword>
<organism evidence="12 13">
    <name type="scientific">Catenuloplanes indicus</name>
    <dbReference type="NCBI Taxonomy" id="137267"/>
    <lineage>
        <taxon>Bacteria</taxon>
        <taxon>Bacillati</taxon>
        <taxon>Actinomycetota</taxon>
        <taxon>Actinomycetes</taxon>
        <taxon>Micromonosporales</taxon>
        <taxon>Micromonosporaceae</taxon>
        <taxon>Catenuloplanes</taxon>
    </lineage>
</organism>
<keyword evidence="13" id="KW-1185">Reference proteome</keyword>
<name>A0AAE3VVW6_9ACTN</name>
<reference evidence="12 13" key="1">
    <citation type="submission" date="2023-07" db="EMBL/GenBank/DDBJ databases">
        <title>Sequencing the genomes of 1000 actinobacteria strains.</title>
        <authorList>
            <person name="Klenk H.-P."/>
        </authorList>
    </citation>
    <scope>NUCLEOTIDE SEQUENCE [LARGE SCALE GENOMIC DNA]</scope>
    <source>
        <strain evidence="12 13">DSM 44709</strain>
    </source>
</reference>
<protein>
    <recommendedName>
        <fullName evidence="7">UDP-N-acetylmuramoyl-L-alanyl-D-glutamate--L-lysine ligase</fullName>
        <ecNumber evidence="7">6.3.2.7</ecNumber>
    </recommendedName>
    <alternativeName>
        <fullName evidence="7">L-lysine-adding enzyme</fullName>
    </alternativeName>
    <alternativeName>
        <fullName evidence="7">UDP-MurNAc-L-Ala-D-Glu:L-Lys ligase</fullName>
    </alternativeName>
    <alternativeName>
        <fullName evidence="7">UDP-MurNAc-tripeptide synthetase</fullName>
    </alternativeName>
    <alternativeName>
        <fullName evidence="7">UDP-N-acetylmuramyl-tripeptide synthetase</fullName>
    </alternativeName>
</protein>
<evidence type="ECO:0000256" key="6">
    <source>
        <dbReference type="ARBA" id="ARBA00023316"/>
    </source>
</evidence>
<dbReference type="GO" id="GO:0005737">
    <property type="term" value="C:cytoplasm"/>
    <property type="evidence" value="ECO:0007669"/>
    <property type="project" value="UniProtKB-SubCell"/>
</dbReference>
<sequence>MRTTTVHLEEVLAEVPAATLVQGDATREVSGITHDSRRVSPGDLFVAIPGANHDARGFVAQALERGAAAVVTEGPVELDGDAAVVRVPSARAALADLAVAVYRHPGEHMKMVGVTGTDGKTTTSHLIHAALEQAGMRTGRLTTVGMTTGGGNPPVYYGFTTPEAGELQRMLAQMVSDGCQAAVTEVSSHALQLDRVRGVPFSAAVFTNLTPEHLDFHGTMENYAKAKAHLFAMAAMRGPDSFGVVNADDQWWKLIASGGPETLYTYGLESKDLDLWAENLRVDADRSRFTMFTPWGRREMISAMPGKMNVMNWLAATATTVGLGGDLDAVVAAAEYATVEGRMQTVAAGQPFEVFVDFAHTPHALETVLRTLRAQTKGRLMVLFGHAGGRDSGNRRPMGRIAASIADVVMVTSDNPAHEDPAAISAEIVAGTREAESGTSDVRVVIDRGDALRELLADATPGDTVLLAGKGHEEYQALATGNIDWNDAREARTALAGLGWS</sequence>
<dbReference type="InterPro" id="IPR036615">
    <property type="entry name" value="Mur_ligase_C_dom_sf"/>
</dbReference>
<dbReference type="InterPro" id="IPR013221">
    <property type="entry name" value="Mur_ligase_cen"/>
</dbReference>
<gene>
    <name evidence="7" type="primary">murE</name>
    <name evidence="12" type="ORF">J2S42_001872</name>
</gene>
<dbReference type="PANTHER" id="PTHR23135">
    <property type="entry name" value="MUR LIGASE FAMILY MEMBER"/>
    <property type="match status" value="1"/>
</dbReference>
<dbReference type="GO" id="GO:0071555">
    <property type="term" value="P:cell wall organization"/>
    <property type="evidence" value="ECO:0007669"/>
    <property type="project" value="UniProtKB-KW"/>
</dbReference>